<feature type="transmembrane region" description="Helical" evidence="7">
    <location>
        <begin position="210"/>
        <end position="231"/>
    </location>
</feature>
<feature type="region of interest" description="Disordered" evidence="6">
    <location>
        <begin position="277"/>
        <end position="308"/>
    </location>
</feature>
<evidence type="ECO:0000256" key="3">
    <source>
        <dbReference type="ARBA" id="ARBA00022989"/>
    </source>
</evidence>
<feature type="domain" description="Rhodopsin" evidence="8">
    <location>
        <begin position="26"/>
        <end position="266"/>
    </location>
</feature>
<name>A0A1Y2DM96_9PEZI</name>
<evidence type="ECO:0000259" key="8">
    <source>
        <dbReference type="Pfam" id="PF20684"/>
    </source>
</evidence>
<comment type="similarity">
    <text evidence="5">Belongs to the SAT4 family.</text>
</comment>
<evidence type="ECO:0000256" key="1">
    <source>
        <dbReference type="ARBA" id="ARBA00004141"/>
    </source>
</evidence>
<gene>
    <name evidence="9" type="ORF">BCR38DRAFT_375428</name>
</gene>
<evidence type="ECO:0000256" key="6">
    <source>
        <dbReference type="SAM" id="MobiDB-lite"/>
    </source>
</evidence>
<keyword evidence="3 7" id="KW-1133">Transmembrane helix</keyword>
<dbReference type="InterPro" id="IPR052337">
    <property type="entry name" value="SAT4-like"/>
</dbReference>
<feature type="transmembrane region" description="Helical" evidence="7">
    <location>
        <begin position="96"/>
        <end position="117"/>
    </location>
</feature>
<dbReference type="EMBL" id="MCFJ01000012">
    <property type="protein sequence ID" value="ORY60269.1"/>
    <property type="molecule type" value="Genomic_DNA"/>
</dbReference>
<reference evidence="9 10" key="1">
    <citation type="submission" date="2016-07" db="EMBL/GenBank/DDBJ databases">
        <title>Pervasive Adenine N6-methylation of Active Genes in Fungi.</title>
        <authorList>
            <consortium name="DOE Joint Genome Institute"/>
            <person name="Mondo S.J."/>
            <person name="Dannebaum R.O."/>
            <person name="Kuo R.C."/>
            <person name="Labutti K."/>
            <person name="Haridas S."/>
            <person name="Kuo A."/>
            <person name="Salamov A."/>
            <person name="Ahrendt S.R."/>
            <person name="Lipzen A."/>
            <person name="Sullivan W."/>
            <person name="Andreopoulos W.B."/>
            <person name="Clum A."/>
            <person name="Lindquist E."/>
            <person name="Daum C."/>
            <person name="Ramamoorthy G.K."/>
            <person name="Gryganskyi A."/>
            <person name="Culley D."/>
            <person name="Magnuson J.K."/>
            <person name="James T.Y."/>
            <person name="O'Malley M.A."/>
            <person name="Stajich J.E."/>
            <person name="Spatafora J.W."/>
            <person name="Visel A."/>
            <person name="Grigoriev I.V."/>
        </authorList>
    </citation>
    <scope>NUCLEOTIDE SEQUENCE [LARGE SCALE GENOMIC DNA]</scope>
    <source>
        <strain evidence="9 10">CBS 129021</strain>
    </source>
</reference>
<evidence type="ECO:0000256" key="5">
    <source>
        <dbReference type="ARBA" id="ARBA00038359"/>
    </source>
</evidence>
<proteinExistence type="inferred from homology"/>
<protein>
    <recommendedName>
        <fullName evidence="8">Rhodopsin domain-containing protein</fullName>
    </recommendedName>
</protein>
<dbReference type="InParanoid" id="A0A1Y2DM96"/>
<dbReference type="InterPro" id="IPR049326">
    <property type="entry name" value="Rhodopsin_dom_fungi"/>
</dbReference>
<evidence type="ECO:0000256" key="7">
    <source>
        <dbReference type="SAM" id="Phobius"/>
    </source>
</evidence>
<keyword evidence="2 7" id="KW-0812">Transmembrane</keyword>
<feature type="transmembrane region" description="Helical" evidence="7">
    <location>
        <begin position="129"/>
        <end position="153"/>
    </location>
</feature>
<feature type="transmembrane region" description="Helical" evidence="7">
    <location>
        <begin position="243"/>
        <end position="269"/>
    </location>
</feature>
<feature type="transmembrane region" description="Helical" evidence="7">
    <location>
        <begin position="173"/>
        <end position="198"/>
    </location>
</feature>
<dbReference type="PANTHER" id="PTHR33048:SF110">
    <property type="entry name" value="UBID FAMILY DECARBOXYLASE"/>
    <property type="match status" value="1"/>
</dbReference>
<feature type="transmembrane region" description="Helical" evidence="7">
    <location>
        <begin position="6"/>
        <end position="25"/>
    </location>
</feature>
<feature type="region of interest" description="Disordered" evidence="6">
    <location>
        <begin position="359"/>
        <end position="410"/>
    </location>
</feature>
<dbReference type="GO" id="GO:0016020">
    <property type="term" value="C:membrane"/>
    <property type="evidence" value="ECO:0007669"/>
    <property type="project" value="UniProtKB-SubCell"/>
</dbReference>
<keyword evidence="4 7" id="KW-0472">Membrane</keyword>
<accession>A0A1Y2DM96</accession>
<feature type="transmembrane region" description="Helical" evidence="7">
    <location>
        <begin position="45"/>
        <end position="65"/>
    </location>
</feature>
<organism evidence="9 10">
    <name type="scientific">Pseudomassariella vexata</name>
    <dbReference type="NCBI Taxonomy" id="1141098"/>
    <lineage>
        <taxon>Eukaryota</taxon>
        <taxon>Fungi</taxon>
        <taxon>Dikarya</taxon>
        <taxon>Ascomycota</taxon>
        <taxon>Pezizomycotina</taxon>
        <taxon>Sordariomycetes</taxon>
        <taxon>Xylariomycetidae</taxon>
        <taxon>Amphisphaeriales</taxon>
        <taxon>Pseudomassariaceae</taxon>
        <taxon>Pseudomassariella</taxon>
    </lineage>
</organism>
<sequence>MSGFFHSLIVQSWTLWSIGIIFVICRLVSRKIKLGSWGSLQIEDYWMCFASVTFTAVIVAINEVARNGSNYMSPEAAAALTIEQVAQAIYGSKMTLVLEICTLTTLWSIKGCLLILYYRLTEAFNSKRIAVITVACFCGVSYVLVVALCLMHWCTPIEEYWRVPVKYSQCATYYDHMIFATSFNVSSDLMLLAIPIPLIIRTQFPLKRKLILCCVLGSSSQILTAILNRYYNFSHPNDLSFMYWYVGEVSTAVIVANLPLCWPVLRIVIRGSSWSKQRSSDELEPPNNPRTGRFSRKPKSVHSLTWLGSRGGTTWDKVEEREGWSTGSKDPMVGRTLDCVAEDQGSEIELTPGWHHEANLSSINAERVSDKGSRRGESRAESRDRRRQEREPSRDRGVKVVTTVEISREG</sequence>
<evidence type="ECO:0000256" key="4">
    <source>
        <dbReference type="ARBA" id="ARBA00023136"/>
    </source>
</evidence>
<dbReference type="Pfam" id="PF20684">
    <property type="entry name" value="Fung_rhodopsin"/>
    <property type="match status" value="1"/>
</dbReference>
<dbReference type="AlphaFoldDB" id="A0A1Y2DM96"/>
<dbReference type="RefSeq" id="XP_040712703.1">
    <property type="nucleotide sequence ID" value="XM_040857336.1"/>
</dbReference>
<feature type="compositionally biased region" description="Basic and acidic residues" evidence="6">
    <location>
        <begin position="367"/>
        <end position="398"/>
    </location>
</feature>
<evidence type="ECO:0000313" key="10">
    <source>
        <dbReference type="Proteomes" id="UP000193689"/>
    </source>
</evidence>
<evidence type="ECO:0000313" key="9">
    <source>
        <dbReference type="EMBL" id="ORY60269.1"/>
    </source>
</evidence>
<dbReference type="PANTHER" id="PTHR33048">
    <property type="entry name" value="PTH11-LIKE INTEGRAL MEMBRANE PROTEIN (AFU_ORTHOLOGUE AFUA_5G11245)"/>
    <property type="match status" value="1"/>
</dbReference>
<comment type="caution">
    <text evidence="9">The sequence shown here is derived from an EMBL/GenBank/DDBJ whole genome shotgun (WGS) entry which is preliminary data.</text>
</comment>
<dbReference type="Proteomes" id="UP000193689">
    <property type="component" value="Unassembled WGS sequence"/>
</dbReference>
<dbReference type="OrthoDB" id="3903189at2759"/>
<dbReference type="STRING" id="1141098.A0A1Y2DM96"/>
<evidence type="ECO:0000256" key="2">
    <source>
        <dbReference type="ARBA" id="ARBA00022692"/>
    </source>
</evidence>
<keyword evidence="10" id="KW-1185">Reference proteome</keyword>
<comment type="subcellular location">
    <subcellularLocation>
        <location evidence="1">Membrane</location>
        <topology evidence="1">Multi-pass membrane protein</topology>
    </subcellularLocation>
</comment>
<dbReference type="GeneID" id="63773548"/>